<comment type="caution">
    <text evidence="1">The sequence shown here is derived from an EMBL/GenBank/DDBJ whole genome shotgun (WGS) entry which is preliminary data.</text>
</comment>
<reference evidence="1 2" key="1">
    <citation type="submission" date="2019-06" db="EMBL/GenBank/DDBJ databases">
        <title>Whole genome shotgun sequence of Cellulomonas gelida NBRC 3748.</title>
        <authorList>
            <person name="Hosoyama A."/>
            <person name="Uohara A."/>
            <person name="Ohji S."/>
            <person name="Ichikawa N."/>
        </authorList>
    </citation>
    <scope>NUCLEOTIDE SEQUENCE [LARGE SCALE GENOMIC DNA]</scope>
    <source>
        <strain evidence="1 2">NBRC 3748</strain>
    </source>
</reference>
<dbReference type="RefSeq" id="WP_229747266.1">
    <property type="nucleotide sequence ID" value="NZ_BJLQ01000086.1"/>
</dbReference>
<dbReference type="InterPro" id="IPR010667">
    <property type="entry name" value="Phage_T4_Gp19"/>
</dbReference>
<keyword evidence="2" id="KW-1185">Reference proteome</keyword>
<gene>
    <name evidence="1" type="ORF">CGE01nite_32950</name>
</gene>
<proteinExistence type="predicted"/>
<evidence type="ECO:0000313" key="1">
    <source>
        <dbReference type="EMBL" id="GEA86044.1"/>
    </source>
</evidence>
<dbReference type="Pfam" id="PF06841">
    <property type="entry name" value="Phage_T4_gp19"/>
    <property type="match status" value="1"/>
</dbReference>
<accession>A0A4Y3KRM6</accession>
<dbReference type="EMBL" id="BJLQ01000086">
    <property type="protein sequence ID" value="GEA86044.1"/>
    <property type="molecule type" value="Genomic_DNA"/>
</dbReference>
<dbReference type="InterPro" id="IPR011747">
    <property type="entry name" value="CHP02241"/>
</dbReference>
<dbReference type="NCBIfam" id="TIGR02241">
    <property type="entry name" value="conserved hypothetical phage tail region protein"/>
    <property type="match status" value="1"/>
</dbReference>
<evidence type="ECO:0000313" key="2">
    <source>
        <dbReference type="Proteomes" id="UP000320461"/>
    </source>
</evidence>
<dbReference type="PANTHER" id="PTHR38009">
    <property type="entry name" value="CONSERVED HYPOTHETICAL PHAGE TAIL PROTEIN"/>
    <property type="match status" value="1"/>
</dbReference>
<organism evidence="1 2">
    <name type="scientific">Cellulomonas gelida</name>
    <dbReference type="NCBI Taxonomy" id="1712"/>
    <lineage>
        <taxon>Bacteria</taxon>
        <taxon>Bacillati</taxon>
        <taxon>Actinomycetota</taxon>
        <taxon>Actinomycetes</taxon>
        <taxon>Micrococcales</taxon>
        <taxon>Cellulomonadaceae</taxon>
        <taxon>Cellulomonas</taxon>
    </lineage>
</organism>
<protein>
    <submittedName>
        <fullName evidence="1">Phage tail protein</fullName>
    </submittedName>
</protein>
<dbReference type="AlphaFoldDB" id="A0A4Y3KRM6"/>
<dbReference type="PANTHER" id="PTHR38009:SF1">
    <property type="entry name" value="CONSERVED HYPOTHETICAL PHAGE TAIL PROTEIN"/>
    <property type="match status" value="1"/>
</dbReference>
<dbReference type="GO" id="GO:0005198">
    <property type="term" value="F:structural molecule activity"/>
    <property type="evidence" value="ECO:0007669"/>
    <property type="project" value="InterPro"/>
</dbReference>
<dbReference type="Proteomes" id="UP000320461">
    <property type="component" value="Unassembled WGS sequence"/>
</dbReference>
<sequence>MPEGPLGGDAPVSANFLFEVDGVEIGYFVEVTGLEMTVSTQEYLEGGQNQYVHRFPGVIRWPNLVFRRGLVNSDALFQWVASSSGEGFAGNQNSLTRSTGAVTVVDHQGARLRSWEFEGVFAVSWAGPRLSVDASEALVETLEVAHNGFRAKTLQ</sequence>
<name>A0A4Y3KRM6_9CELL</name>